<proteinExistence type="predicted"/>
<dbReference type="PANTHER" id="PTHR30461">
    <property type="entry name" value="DNA-INVERTASE FROM LAMBDOID PROPHAGE"/>
    <property type="match status" value="1"/>
</dbReference>
<feature type="domain" description="Resolvase/invertase-type recombinase catalytic" evidence="3">
    <location>
        <begin position="3"/>
        <end position="139"/>
    </location>
</feature>
<dbReference type="SMART" id="SM00857">
    <property type="entry name" value="Resolvase"/>
    <property type="match status" value="1"/>
</dbReference>
<comment type="caution">
    <text evidence="4">The sequence shown here is derived from an EMBL/GenBank/DDBJ whole genome shotgun (WGS) entry which is preliminary data.</text>
</comment>
<evidence type="ECO:0000256" key="1">
    <source>
        <dbReference type="ARBA" id="ARBA00023125"/>
    </source>
</evidence>
<sequence>MQNFVAYYRVSTVRQGESGLGLEAQQATVLRHVAANAGTISSEYIEVESGKKNNRPKLMAALAEAKATSSTLIIAKLDRLSRNASFLLSLMDAGVNFVAVDNPHANPLTLGLLAVIAQHEAKQISTRTREALAAKKRRGERLGSPANMTADARATSLLVRQSNARQAAVQVTDIIADKRQLGWTLQRVAEHLTAKGYTTRRGHPWTAGAVHRLVQTPIPA</sequence>
<organism evidence="4 5">
    <name type="scientific">Hymenobacter jeongseonensis</name>
    <dbReference type="NCBI Taxonomy" id="2791027"/>
    <lineage>
        <taxon>Bacteria</taxon>
        <taxon>Pseudomonadati</taxon>
        <taxon>Bacteroidota</taxon>
        <taxon>Cytophagia</taxon>
        <taxon>Cytophagales</taxon>
        <taxon>Hymenobacteraceae</taxon>
        <taxon>Hymenobacter</taxon>
    </lineage>
</organism>
<reference evidence="4 5" key="1">
    <citation type="submission" date="2020-11" db="EMBL/GenBank/DDBJ databases">
        <authorList>
            <person name="Kim M.K."/>
        </authorList>
    </citation>
    <scope>NUCLEOTIDE SEQUENCE [LARGE SCALE GENOMIC DNA]</scope>
    <source>
        <strain evidence="4 5">BT683</strain>
    </source>
</reference>
<dbReference type="Pfam" id="PF00239">
    <property type="entry name" value="Resolvase"/>
    <property type="match status" value="1"/>
</dbReference>
<evidence type="ECO:0000313" key="5">
    <source>
        <dbReference type="Proteomes" id="UP000597617"/>
    </source>
</evidence>
<dbReference type="PROSITE" id="PS51736">
    <property type="entry name" value="RECOMBINASES_3"/>
    <property type="match status" value="1"/>
</dbReference>
<dbReference type="PANTHER" id="PTHR30461:SF2">
    <property type="entry name" value="SERINE RECOMBINASE PINE-RELATED"/>
    <property type="match status" value="1"/>
</dbReference>
<dbReference type="InterPro" id="IPR011109">
    <property type="entry name" value="DNA_bind_recombinase_dom"/>
</dbReference>
<evidence type="ECO:0000256" key="2">
    <source>
        <dbReference type="ARBA" id="ARBA00023172"/>
    </source>
</evidence>
<dbReference type="CDD" id="cd00338">
    <property type="entry name" value="Ser_Recombinase"/>
    <property type="match status" value="1"/>
</dbReference>
<dbReference type="InterPro" id="IPR050639">
    <property type="entry name" value="SSR_resolvase"/>
</dbReference>
<dbReference type="RefSeq" id="WP_196281834.1">
    <property type="nucleotide sequence ID" value="NZ_JADQDQ010000003.1"/>
</dbReference>
<dbReference type="Gene3D" id="3.40.50.1390">
    <property type="entry name" value="Resolvase, N-terminal catalytic domain"/>
    <property type="match status" value="1"/>
</dbReference>
<keyword evidence="2" id="KW-0233">DNA recombination</keyword>
<dbReference type="SUPFAM" id="SSF53041">
    <property type="entry name" value="Resolvase-like"/>
    <property type="match status" value="1"/>
</dbReference>
<dbReference type="Proteomes" id="UP000597617">
    <property type="component" value="Unassembled WGS sequence"/>
</dbReference>
<keyword evidence="5" id="KW-1185">Reference proteome</keyword>
<gene>
    <name evidence="4" type="ORF">I2I05_08630</name>
</gene>
<accession>A0ABS0IH07</accession>
<evidence type="ECO:0000259" key="3">
    <source>
        <dbReference type="PROSITE" id="PS51736"/>
    </source>
</evidence>
<dbReference type="InterPro" id="IPR006119">
    <property type="entry name" value="Resolv_N"/>
</dbReference>
<dbReference type="EMBL" id="JADQDQ010000003">
    <property type="protein sequence ID" value="MBF9237462.1"/>
    <property type="molecule type" value="Genomic_DNA"/>
</dbReference>
<evidence type="ECO:0000313" key="4">
    <source>
        <dbReference type="EMBL" id="MBF9237462.1"/>
    </source>
</evidence>
<keyword evidence="1" id="KW-0238">DNA-binding</keyword>
<dbReference type="InterPro" id="IPR036162">
    <property type="entry name" value="Resolvase-like_N_sf"/>
</dbReference>
<name>A0ABS0IH07_9BACT</name>
<dbReference type="Pfam" id="PF07508">
    <property type="entry name" value="Recombinase"/>
    <property type="match status" value="1"/>
</dbReference>
<protein>
    <submittedName>
        <fullName evidence="4">Recombinase family protein</fullName>
    </submittedName>
</protein>